<evidence type="ECO:0000313" key="1">
    <source>
        <dbReference type="EMBL" id="JAD32734.1"/>
    </source>
</evidence>
<dbReference type="AlphaFoldDB" id="A0A0A8YZZ8"/>
<reference evidence="1" key="1">
    <citation type="submission" date="2014-09" db="EMBL/GenBank/DDBJ databases">
        <authorList>
            <person name="Magalhaes I.L.F."/>
            <person name="Oliveira U."/>
            <person name="Santos F.R."/>
            <person name="Vidigal T.H.D.A."/>
            <person name="Brescovit A.D."/>
            <person name="Santos A.J."/>
        </authorList>
    </citation>
    <scope>NUCLEOTIDE SEQUENCE</scope>
    <source>
        <tissue evidence="1">Shoot tissue taken approximately 20 cm above the soil surface</tissue>
    </source>
</reference>
<name>A0A0A8YZZ8_ARUDO</name>
<reference evidence="1" key="2">
    <citation type="journal article" date="2015" name="Data Brief">
        <title>Shoot transcriptome of the giant reed, Arundo donax.</title>
        <authorList>
            <person name="Barrero R.A."/>
            <person name="Guerrero F.D."/>
            <person name="Moolhuijzen P."/>
            <person name="Goolsby J.A."/>
            <person name="Tidwell J."/>
            <person name="Bellgard S.E."/>
            <person name="Bellgard M.I."/>
        </authorList>
    </citation>
    <scope>NUCLEOTIDE SEQUENCE</scope>
    <source>
        <tissue evidence="1">Shoot tissue taken approximately 20 cm above the soil surface</tissue>
    </source>
</reference>
<dbReference type="EMBL" id="GBRH01265161">
    <property type="protein sequence ID" value="JAD32734.1"/>
    <property type="molecule type" value="Transcribed_RNA"/>
</dbReference>
<organism evidence="1">
    <name type="scientific">Arundo donax</name>
    <name type="common">Giant reed</name>
    <name type="synonym">Donax arundinaceus</name>
    <dbReference type="NCBI Taxonomy" id="35708"/>
    <lineage>
        <taxon>Eukaryota</taxon>
        <taxon>Viridiplantae</taxon>
        <taxon>Streptophyta</taxon>
        <taxon>Embryophyta</taxon>
        <taxon>Tracheophyta</taxon>
        <taxon>Spermatophyta</taxon>
        <taxon>Magnoliopsida</taxon>
        <taxon>Liliopsida</taxon>
        <taxon>Poales</taxon>
        <taxon>Poaceae</taxon>
        <taxon>PACMAD clade</taxon>
        <taxon>Arundinoideae</taxon>
        <taxon>Arundineae</taxon>
        <taxon>Arundo</taxon>
    </lineage>
</organism>
<protein>
    <submittedName>
        <fullName evidence="1">Uncharacterized protein</fullName>
    </submittedName>
</protein>
<proteinExistence type="predicted"/>
<accession>A0A0A8YZZ8</accession>
<sequence>MGKDIFFVVDKRLLTDTGRTDPFHP</sequence>